<evidence type="ECO:0000313" key="1">
    <source>
        <dbReference type="EMBL" id="CAB0035307.1"/>
    </source>
</evidence>
<dbReference type="EMBL" id="CADCXV010000778">
    <property type="protein sequence ID" value="CAB0035307.1"/>
    <property type="molecule type" value="Genomic_DNA"/>
</dbReference>
<organism evidence="1 2">
    <name type="scientific">Trichogramma brassicae</name>
    <dbReference type="NCBI Taxonomy" id="86971"/>
    <lineage>
        <taxon>Eukaryota</taxon>
        <taxon>Metazoa</taxon>
        <taxon>Ecdysozoa</taxon>
        <taxon>Arthropoda</taxon>
        <taxon>Hexapoda</taxon>
        <taxon>Insecta</taxon>
        <taxon>Pterygota</taxon>
        <taxon>Neoptera</taxon>
        <taxon>Endopterygota</taxon>
        <taxon>Hymenoptera</taxon>
        <taxon>Apocrita</taxon>
        <taxon>Proctotrupomorpha</taxon>
        <taxon>Chalcidoidea</taxon>
        <taxon>Trichogrammatidae</taxon>
        <taxon>Trichogramma</taxon>
    </lineage>
</organism>
<keyword evidence="2" id="KW-1185">Reference proteome</keyword>
<reference evidence="1 2" key="1">
    <citation type="submission" date="2020-02" db="EMBL/GenBank/DDBJ databases">
        <authorList>
            <person name="Ferguson B K."/>
        </authorList>
    </citation>
    <scope>NUCLEOTIDE SEQUENCE [LARGE SCALE GENOMIC DNA]</scope>
</reference>
<proteinExistence type="predicted"/>
<accession>A0A6H5IBD4</accession>
<evidence type="ECO:0000313" key="2">
    <source>
        <dbReference type="Proteomes" id="UP000479190"/>
    </source>
</evidence>
<dbReference type="AlphaFoldDB" id="A0A6H5IBD4"/>
<gene>
    <name evidence="1" type="ORF">TBRA_LOCUS7205</name>
</gene>
<protein>
    <submittedName>
        <fullName evidence="1">Uncharacterized protein</fullName>
    </submittedName>
</protein>
<name>A0A6H5IBD4_9HYME</name>
<dbReference type="Proteomes" id="UP000479190">
    <property type="component" value="Unassembled WGS sequence"/>
</dbReference>
<sequence length="133" mass="14878">MFSCSRSTTSSKSARFCASTCPRRTCRTSWTSIWIFSAPRTPSELCTKKPTCTRSSAKFIISSGRRPAIPRTAELGDTVRRGIGQLRSHIIRISKGHATESMRRYCGIIIHCMAVSALSSRHANRRITREKSL</sequence>